<dbReference type="Proteomes" id="UP000801492">
    <property type="component" value="Unassembled WGS sequence"/>
</dbReference>
<feature type="transmembrane region" description="Helical" evidence="1">
    <location>
        <begin position="68"/>
        <end position="86"/>
    </location>
</feature>
<reference evidence="3" key="1">
    <citation type="submission" date="2019-08" db="EMBL/GenBank/DDBJ databases">
        <title>The genome of the North American firefly Photinus pyralis.</title>
        <authorList>
            <consortium name="Photinus pyralis genome working group"/>
            <person name="Fallon T.R."/>
            <person name="Sander Lower S.E."/>
            <person name="Weng J.-K."/>
        </authorList>
    </citation>
    <scope>NUCLEOTIDE SEQUENCE</scope>
    <source>
        <strain evidence="3">TRF0915ILg1</strain>
        <tissue evidence="3">Whole body</tissue>
    </source>
</reference>
<dbReference type="EMBL" id="VTPC01002913">
    <property type="protein sequence ID" value="KAF2899279.1"/>
    <property type="molecule type" value="Genomic_DNA"/>
</dbReference>
<keyword evidence="1" id="KW-0812">Transmembrane</keyword>
<dbReference type="AlphaFoldDB" id="A0A8K0GGT3"/>
<evidence type="ECO:0000313" key="4">
    <source>
        <dbReference type="Proteomes" id="UP000801492"/>
    </source>
</evidence>
<feature type="transmembrane region" description="Helical" evidence="1">
    <location>
        <begin position="7"/>
        <end position="25"/>
    </location>
</feature>
<dbReference type="PANTHER" id="PTHR36692">
    <property type="entry name" value="PROTEIN SNAKESKIN"/>
    <property type="match status" value="1"/>
</dbReference>
<feature type="transmembrane region" description="Helical" evidence="1">
    <location>
        <begin position="37"/>
        <end position="56"/>
    </location>
</feature>
<sequence length="127" mass="13608">MAISRLSIIKFLELALTVACIALHYHSITGDHNTDFITAGAFCGFLVILVGGFAGHVMSTPINKRIDIFFSLVGCAAFVAAGALNIEHFDNASRGKTRDYGLAKASLAIINGALFLVDSLLSWRGEY</sequence>
<protein>
    <recommendedName>
        <fullName evidence="2">DUF7775 domain-containing protein</fullName>
    </recommendedName>
</protein>
<keyword evidence="1" id="KW-0472">Membrane</keyword>
<dbReference type="InterPro" id="IPR038976">
    <property type="entry name" value="Ssk"/>
</dbReference>
<keyword evidence="1" id="KW-1133">Transmembrane helix</keyword>
<feature type="domain" description="DUF7775" evidence="2">
    <location>
        <begin position="8"/>
        <end position="89"/>
    </location>
</feature>
<dbReference type="GO" id="GO:0005886">
    <property type="term" value="C:plasma membrane"/>
    <property type="evidence" value="ECO:0007669"/>
    <property type="project" value="TreeGrafter"/>
</dbReference>
<dbReference type="PANTHER" id="PTHR36692:SF2">
    <property type="entry name" value="GEO12064P1"/>
    <property type="match status" value="1"/>
</dbReference>
<dbReference type="GO" id="GO:0019991">
    <property type="term" value="P:septate junction assembly"/>
    <property type="evidence" value="ECO:0007669"/>
    <property type="project" value="InterPro"/>
</dbReference>
<keyword evidence="4" id="KW-1185">Reference proteome</keyword>
<organism evidence="3 4">
    <name type="scientific">Ignelater luminosus</name>
    <name type="common">Cucubano</name>
    <name type="synonym">Pyrophorus luminosus</name>
    <dbReference type="NCBI Taxonomy" id="2038154"/>
    <lineage>
        <taxon>Eukaryota</taxon>
        <taxon>Metazoa</taxon>
        <taxon>Ecdysozoa</taxon>
        <taxon>Arthropoda</taxon>
        <taxon>Hexapoda</taxon>
        <taxon>Insecta</taxon>
        <taxon>Pterygota</taxon>
        <taxon>Neoptera</taxon>
        <taxon>Endopterygota</taxon>
        <taxon>Coleoptera</taxon>
        <taxon>Polyphaga</taxon>
        <taxon>Elateriformia</taxon>
        <taxon>Elateroidea</taxon>
        <taxon>Elateridae</taxon>
        <taxon>Agrypninae</taxon>
        <taxon>Pyrophorini</taxon>
        <taxon>Ignelater</taxon>
    </lineage>
</organism>
<evidence type="ECO:0000259" key="2">
    <source>
        <dbReference type="Pfam" id="PF24985"/>
    </source>
</evidence>
<gene>
    <name evidence="3" type="ORF">ILUMI_06897</name>
</gene>
<evidence type="ECO:0000256" key="1">
    <source>
        <dbReference type="SAM" id="Phobius"/>
    </source>
</evidence>
<accession>A0A8K0GGT3</accession>
<dbReference type="OrthoDB" id="6349206at2759"/>
<dbReference type="InterPro" id="IPR056677">
    <property type="entry name" value="DUF7775"/>
</dbReference>
<evidence type="ECO:0000313" key="3">
    <source>
        <dbReference type="EMBL" id="KAF2899279.1"/>
    </source>
</evidence>
<feature type="transmembrane region" description="Helical" evidence="1">
    <location>
        <begin position="106"/>
        <end position="123"/>
    </location>
</feature>
<name>A0A8K0GGT3_IGNLU</name>
<proteinExistence type="predicted"/>
<dbReference type="Pfam" id="PF24985">
    <property type="entry name" value="DUF7775"/>
    <property type="match status" value="1"/>
</dbReference>
<comment type="caution">
    <text evidence="3">The sequence shown here is derived from an EMBL/GenBank/DDBJ whole genome shotgun (WGS) entry which is preliminary data.</text>
</comment>